<dbReference type="InterPro" id="IPR016129">
    <property type="entry name" value="Caspase_his_AS"/>
</dbReference>
<keyword evidence="7" id="KW-0053">Apoptosis</keyword>
<evidence type="ECO:0000256" key="8">
    <source>
        <dbReference type="ARBA" id="ARBA00022737"/>
    </source>
</evidence>
<dbReference type="InterPro" id="IPR001875">
    <property type="entry name" value="DED_dom"/>
</dbReference>
<dbReference type="AlphaFoldDB" id="A0A8C3ANW1"/>
<dbReference type="GO" id="GO:0006915">
    <property type="term" value="P:apoptotic process"/>
    <property type="evidence" value="ECO:0007669"/>
    <property type="project" value="UniProtKB-KW"/>
</dbReference>
<sequence>CEDKKELPYVGKALSKDEVKALSFLCTDILNRNPTCVESAGDLFSRLGDKDHLSAERPYLLTELLIIIQRTRLIRDLGLSDRASETRSLISPYRTLLYNLSEEINDAELKDVKFLLNNYLPRRKLDENVSTLELFLEMEHMELISDNNLNLLETIFQSVCPMLNVKISQFKALQEEDDDAGTVHLSTCIYFIFHFHLIWMFASHPVCKLQHYWFTCLISNYSNSDQSCSSRIISTEVEIVPCVTRQGTFFDIALGIYPMTAAKRGICLIVNNYNFNSDSHQKREGTILDEECLDKVFAWLGFVVEIKRDCKSEEMLSVLRELGSRNHSLMDCLVCCILSHGKEGCVFGVDGNHVPIKELTKPFNGLNCTSLADKPKLFFIQACQGTIEQKAVNICTDGPARSDDSIPSDADFLLGMATVPSFVSFRDIKKGTWYIQSLCQNLVQMVPMGSDLVSILTKVNADVSQMTKSVGVRKQMPQPAFSLRKKVVFPIPEAPPPSLPH</sequence>
<organism evidence="20 21">
    <name type="scientific">Cyclopterus lumpus</name>
    <name type="common">Lumpsucker</name>
    <dbReference type="NCBI Taxonomy" id="8103"/>
    <lineage>
        <taxon>Eukaryota</taxon>
        <taxon>Metazoa</taxon>
        <taxon>Chordata</taxon>
        <taxon>Craniata</taxon>
        <taxon>Vertebrata</taxon>
        <taxon>Euteleostomi</taxon>
        <taxon>Actinopterygii</taxon>
        <taxon>Neopterygii</taxon>
        <taxon>Teleostei</taxon>
        <taxon>Neoteleostei</taxon>
        <taxon>Acanthomorphata</taxon>
        <taxon>Eupercaria</taxon>
        <taxon>Perciformes</taxon>
        <taxon>Cottioidei</taxon>
        <taxon>Cottales</taxon>
        <taxon>Cyclopteridae</taxon>
        <taxon>Cyclopterus</taxon>
    </lineage>
</organism>
<dbReference type="Gene3D" id="1.10.533.10">
    <property type="entry name" value="Death Domain, Fas"/>
    <property type="match status" value="2"/>
</dbReference>
<name>A0A8C3ANW1_CYCLU</name>
<dbReference type="GO" id="GO:0005737">
    <property type="term" value="C:cytoplasm"/>
    <property type="evidence" value="ECO:0007669"/>
    <property type="project" value="UniProtKB-SubCell"/>
</dbReference>
<evidence type="ECO:0000256" key="9">
    <source>
        <dbReference type="ARBA" id="ARBA00022801"/>
    </source>
</evidence>
<dbReference type="InterPro" id="IPR011029">
    <property type="entry name" value="DEATH-like_dom_sf"/>
</dbReference>
<reference evidence="20" key="2">
    <citation type="submission" date="2025-09" db="UniProtKB">
        <authorList>
            <consortium name="Ensembl"/>
        </authorList>
    </citation>
    <scope>IDENTIFICATION</scope>
</reference>
<dbReference type="Proteomes" id="UP000694565">
    <property type="component" value="Unplaced"/>
</dbReference>
<dbReference type="CDD" id="cd00032">
    <property type="entry name" value="CASc"/>
    <property type="match status" value="1"/>
</dbReference>
<feature type="domain" description="Caspase family p20" evidence="19">
    <location>
        <begin position="263"/>
        <end position="387"/>
    </location>
</feature>
<dbReference type="InterPro" id="IPR033139">
    <property type="entry name" value="Caspase_cys_AS"/>
</dbReference>
<feature type="domain" description="DED" evidence="17">
    <location>
        <begin position="2"/>
        <end position="79"/>
    </location>
</feature>
<comment type="subcellular location">
    <subcellularLocation>
        <location evidence="2">Cytoplasm</location>
    </subcellularLocation>
    <subcellularLocation>
        <location evidence="1">Nucleus</location>
    </subcellularLocation>
</comment>
<keyword evidence="9" id="KW-0378">Hydrolase</keyword>
<evidence type="ECO:0000256" key="13">
    <source>
        <dbReference type="ARBA" id="ARBA00051626"/>
    </source>
</evidence>
<dbReference type="PROSITE" id="PS01121">
    <property type="entry name" value="CASPASE_HIS"/>
    <property type="match status" value="1"/>
</dbReference>
<keyword evidence="8" id="KW-0677">Repeat</keyword>
<evidence type="ECO:0000256" key="6">
    <source>
        <dbReference type="ARBA" id="ARBA00022670"/>
    </source>
</evidence>
<dbReference type="Ensembl" id="ENSCLMT00005045275.1">
    <property type="protein sequence ID" value="ENSCLMP00005043719.1"/>
    <property type="gene ID" value="ENSCLMG00005020302.1"/>
</dbReference>
<accession>A0A8C3ANW1</accession>
<dbReference type="GO" id="GO:0051604">
    <property type="term" value="P:protein maturation"/>
    <property type="evidence" value="ECO:0007669"/>
    <property type="project" value="UniProtKB-ARBA"/>
</dbReference>
<comment type="catalytic activity">
    <reaction evidence="13">
        <text>Strict requirement for Asp at position P1 and has a preferred cleavage sequence of (Leu/Asp/Val)-Glu-Thr-Asp-|-(Gly/Ser/Ala).</text>
        <dbReference type="EC" id="3.4.22.61"/>
    </reaction>
</comment>
<evidence type="ECO:0000256" key="16">
    <source>
        <dbReference type="RuleBase" id="RU003971"/>
    </source>
</evidence>
<dbReference type="PROSITE" id="PS50168">
    <property type="entry name" value="DED"/>
    <property type="match status" value="2"/>
</dbReference>
<evidence type="ECO:0000259" key="17">
    <source>
        <dbReference type="PROSITE" id="PS50168"/>
    </source>
</evidence>
<dbReference type="GO" id="GO:0006508">
    <property type="term" value="P:proteolysis"/>
    <property type="evidence" value="ECO:0007669"/>
    <property type="project" value="UniProtKB-KW"/>
</dbReference>
<evidence type="ECO:0000259" key="18">
    <source>
        <dbReference type="PROSITE" id="PS50207"/>
    </source>
</evidence>
<feature type="domain" description="DED" evidence="17">
    <location>
        <begin position="92"/>
        <end position="159"/>
    </location>
</feature>
<dbReference type="EC" id="3.4.22.61" evidence="14"/>
<protein>
    <recommendedName>
        <fullName evidence="15">Caspase-8</fullName>
        <ecNumber evidence="14">3.4.22.61</ecNumber>
    </recommendedName>
</protein>
<evidence type="ECO:0000256" key="12">
    <source>
        <dbReference type="ARBA" id="ARBA00023242"/>
    </source>
</evidence>
<dbReference type="InterPro" id="IPR001309">
    <property type="entry name" value="Pept_C14_p20"/>
</dbReference>
<evidence type="ECO:0000256" key="14">
    <source>
        <dbReference type="ARBA" id="ARBA00066479"/>
    </source>
</evidence>
<evidence type="ECO:0000256" key="5">
    <source>
        <dbReference type="ARBA" id="ARBA00022553"/>
    </source>
</evidence>
<dbReference type="GO" id="GO:0005634">
    <property type="term" value="C:nucleus"/>
    <property type="evidence" value="ECO:0007669"/>
    <property type="project" value="UniProtKB-SubCell"/>
</dbReference>
<dbReference type="PANTHER" id="PTHR48169:SF7">
    <property type="entry name" value="CASPASE 10"/>
    <property type="match status" value="1"/>
</dbReference>
<evidence type="ECO:0000256" key="2">
    <source>
        <dbReference type="ARBA" id="ARBA00004496"/>
    </source>
</evidence>
<evidence type="ECO:0000313" key="20">
    <source>
        <dbReference type="Ensembl" id="ENSCLMP00005043719.1"/>
    </source>
</evidence>
<proteinExistence type="inferred from homology"/>
<keyword evidence="21" id="KW-1185">Reference proteome</keyword>
<dbReference type="SUPFAM" id="SSF52129">
    <property type="entry name" value="Caspase-like"/>
    <property type="match status" value="1"/>
</dbReference>
<dbReference type="PROSITE" id="PS01122">
    <property type="entry name" value="CASPASE_CYS"/>
    <property type="match status" value="1"/>
</dbReference>
<dbReference type="Gene3D" id="3.40.50.1460">
    <property type="match status" value="1"/>
</dbReference>
<reference evidence="20" key="1">
    <citation type="submission" date="2025-08" db="UniProtKB">
        <authorList>
            <consortium name="Ensembl"/>
        </authorList>
    </citation>
    <scope>IDENTIFICATION</scope>
</reference>
<dbReference type="SMART" id="SM00031">
    <property type="entry name" value="DED"/>
    <property type="match status" value="2"/>
</dbReference>
<dbReference type="Pfam" id="PF01335">
    <property type="entry name" value="DED"/>
    <property type="match status" value="2"/>
</dbReference>
<dbReference type="CDD" id="cd08334">
    <property type="entry name" value="DED_Caspase_8_10_r2"/>
    <property type="match status" value="1"/>
</dbReference>
<dbReference type="GO" id="GO:0004197">
    <property type="term" value="F:cysteine-type endopeptidase activity"/>
    <property type="evidence" value="ECO:0007669"/>
    <property type="project" value="InterPro"/>
</dbReference>
<dbReference type="InterPro" id="IPR029030">
    <property type="entry name" value="Caspase-like_dom_sf"/>
</dbReference>
<dbReference type="GO" id="GO:0043065">
    <property type="term" value="P:positive regulation of apoptotic process"/>
    <property type="evidence" value="ECO:0007669"/>
    <property type="project" value="UniProtKB-ARBA"/>
</dbReference>
<dbReference type="PROSITE" id="PS50208">
    <property type="entry name" value="CASPASE_P20"/>
    <property type="match status" value="1"/>
</dbReference>
<dbReference type="FunFam" id="1.10.533.10:FF:000016">
    <property type="entry name" value="CASP8 and FADD-like apoptosis regulator"/>
    <property type="match status" value="1"/>
</dbReference>
<feature type="domain" description="Caspase family p10" evidence="18">
    <location>
        <begin position="402"/>
        <end position="489"/>
    </location>
</feature>
<dbReference type="InterPro" id="IPR015917">
    <property type="entry name" value="Pept_C14A"/>
</dbReference>
<keyword evidence="4" id="KW-0963">Cytoplasm</keyword>
<keyword evidence="5" id="KW-0597">Phosphoprotein</keyword>
<dbReference type="FunFam" id="3.40.50.1460:FF:000008">
    <property type="entry name" value="caspase-8 isoform X1"/>
    <property type="match status" value="1"/>
</dbReference>
<keyword evidence="11" id="KW-0865">Zymogen</keyword>
<dbReference type="GO" id="GO:0032991">
    <property type="term" value="C:protein-containing complex"/>
    <property type="evidence" value="ECO:0007669"/>
    <property type="project" value="UniProtKB-ARBA"/>
</dbReference>
<evidence type="ECO:0000256" key="1">
    <source>
        <dbReference type="ARBA" id="ARBA00004123"/>
    </source>
</evidence>
<evidence type="ECO:0000256" key="15">
    <source>
        <dbReference type="ARBA" id="ARBA00068172"/>
    </source>
</evidence>
<keyword evidence="12" id="KW-0539">Nucleus</keyword>
<evidence type="ECO:0000256" key="7">
    <source>
        <dbReference type="ARBA" id="ARBA00022703"/>
    </source>
</evidence>
<dbReference type="Pfam" id="PF00656">
    <property type="entry name" value="Peptidase_C14"/>
    <property type="match status" value="1"/>
</dbReference>
<evidence type="ECO:0000313" key="21">
    <source>
        <dbReference type="Proteomes" id="UP000694565"/>
    </source>
</evidence>
<dbReference type="GeneTree" id="ENSGT00940000160994"/>
<comment type="similarity">
    <text evidence="3 16">Belongs to the peptidase C14A family.</text>
</comment>
<dbReference type="SMART" id="SM00115">
    <property type="entry name" value="CASc"/>
    <property type="match status" value="1"/>
</dbReference>
<dbReference type="InterPro" id="IPR011600">
    <property type="entry name" value="Pept_C14_caspase"/>
</dbReference>
<keyword evidence="10" id="KW-0788">Thiol protease</keyword>
<keyword evidence="6" id="KW-0645">Protease</keyword>
<evidence type="ECO:0000256" key="11">
    <source>
        <dbReference type="ARBA" id="ARBA00023145"/>
    </source>
</evidence>
<evidence type="ECO:0000256" key="4">
    <source>
        <dbReference type="ARBA" id="ARBA00022490"/>
    </source>
</evidence>
<dbReference type="SUPFAM" id="SSF47986">
    <property type="entry name" value="DEATH domain"/>
    <property type="match status" value="2"/>
</dbReference>
<dbReference type="CDD" id="cd08792">
    <property type="entry name" value="DED_Caspase_8_10_r1"/>
    <property type="match status" value="1"/>
</dbReference>
<dbReference type="GO" id="GO:0005886">
    <property type="term" value="C:plasma membrane"/>
    <property type="evidence" value="ECO:0007669"/>
    <property type="project" value="UniProtKB-ARBA"/>
</dbReference>
<dbReference type="PRINTS" id="PR00376">
    <property type="entry name" value="IL1BCENZYME"/>
</dbReference>
<evidence type="ECO:0000256" key="10">
    <source>
        <dbReference type="ARBA" id="ARBA00022807"/>
    </source>
</evidence>
<evidence type="ECO:0000259" key="19">
    <source>
        <dbReference type="PROSITE" id="PS50208"/>
    </source>
</evidence>
<dbReference type="PROSITE" id="PS50207">
    <property type="entry name" value="CASPASE_P10"/>
    <property type="match status" value="1"/>
</dbReference>
<evidence type="ECO:0000256" key="3">
    <source>
        <dbReference type="ARBA" id="ARBA00010134"/>
    </source>
</evidence>
<dbReference type="InterPro" id="IPR002138">
    <property type="entry name" value="Pept_C14_p10"/>
</dbReference>
<dbReference type="PANTHER" id="PTHR48169">
    <property type="entry name" value="DED DOMAIN-CONTAINING PROTEIN"/>
    <property type="match status" value="1"/>
</dbReference>